<dbReference type="InterPro" id="IPR027417">
    <property type="entry name" value="P-loop_NTPase"/>
</dbReference>
<dbReference type="CDD" id="cd03260">
    <property type="entry name" value="ABC_PstB_phosphate_transporter"/>
    <property type="match status" value="1"/>
</dbReference>
<accession>A0A177ZNS1</accession>
<dbReference type="Proteomes" id="UP000077881">
    <property type="component" value="Unassembled WGS sequence"/>
</dbReference>
<sequence length="243" mass="27108">MNTNDQAAIRFESVNYVIDDIQILKNITGSFHKGKITTLVGPSGAGKTTLFRLCNAMKSPSSGKLYIHDKPIDAYDQVELRRNVGIALQNAPMLPGNVRKNLALPATLKGEVLAEEEAKRFMHIVGLKESLLDRNSKDLSGGQRQKLSIARTLVNRPNILLLDEITASLDRVSQEEIEALIKQINQKYGTTIIWITHNLRQAMTIGDYTWVMMEGKLIESGKSSLLNNPKNDKVKHFVKGEVE</sequence>
<protein>
    <submittedName>
        <fullName evidence="5">Amino acid ABC transporter ATP-binding protein</fullName>
    </submittedName>
</protein>
<keyword evidence="2" id="KW-0547">Nucleotide-binding</keyword>
<dbReference type="PANTHER" id="PTHR43423">
    <property type="entry name" value="ABC TRANSPORTER I FAMILY MEMBER 17"/>
    <property type="match status" value="1"/>
</dbReference>
<dbReference type="Pfam" id="PF00005">
    <property type="entry name" value="ABC_tran"/>
    <property type="match status" value="1"/>
</dbReference>
<proteinExistence type="predicted"/>
<dbReference type="InterPro" id="IPR017871">
    <property type="entry name" value="ABC_transporter-like_CS"/>
</dbReference>
<dbReference type="OrthoDB" id="9785080at2"/>
<dbReference type="STRING" id="217031.ABB05_15755"/>
<dbReference type="PROSITE" id="PS00211">
    <property type="entry name" value="ABC_TRANSPORTER_1"/>
    <property type="match status" value="1"/>
</dbReference>
<gene>
    <name evidence="5" type="ORF">ABB05_15755</name>
</gene>
<evidence type="ECO:0000256" key="1">
    <source>
        <dbReference type="ARBA" id="ARBA00022448"/>
    </source>
</evidence>
<dbReference type="GO" id="GO:0035435">
    <property type="term" value="P:phosphate ion transmembrane transport"/>
    <property type="evidence" value="ECO:0007669"/>
    <property type="project" value="InterPro"/>
</dbReference>
<dbReference type="GO" id="GO:0005315">
    <property type="term" value="F:phosphate transmembrane transporter activity"/>
    <property type="evidence" value="ECO:0007669"/>
    <property type="project" value="InterPro"/>
</dbReference>
<keyword evidence="1" id="KW-0813">Transport</keyword>
<reference evidence="5 6" key="1">
    <citation type="submission" date="2015-05" db="EMBL/GenBank/DDBJ databases">
        <title>Comparison of genome.</title>
        <authorList>
            <person name="Zheng Z."/>
            <person name="Sun M."/>
        </authorList>
    </citation>
    <scope>NUCLEOTIDE SEQUENCE [LARGE SCALE GENOMIC DNA]</scope>
    <source>
        <strain evidence="5 6">G25-74</strain>
    </source>
</reference>
<dbReference type="AlphaFoldDB" id="A0A177ZNS1"/>
<evidence type="ECO:0000259" key="4">
    <source>
        <dbReference type="PROSITE" id="PS50893"/>
    </source>
</evidence>
<keyword evidence="3 5" id="KW-0067">ATP-binding</keyword>
<evidence type="ECO:0000313" key="5">
    <source>
        <dbReference type="EMBL" id="OAK68528.1"/>
    </source>
</evidence>
<evidence type="ECO:0000256" key="2">
    <source>
        <dbReference type="ARBA" id="ARBA00022741"/>
    </source>
</evidence>
<dbReference type="PANTHER" id="PTHR43423:SF1">
    <property type="entry name" value="ABC TRANSPORTER I FAMILY MEMBER 17"/>
    <property type="match status" value="1"/>
</dbReference>
<dbReference type="GO" id="GO:0016020">
    <property type="term" value="C:membrane"/>
    <property type="evidence" value="ECO:0007669"/>
    <property type="project" value="InterPro"/>
</dbReference>
<dbReference type="PROSITE" id="PS50893">
    <property type="entry name" value="ABC_TRANSPORTER_2"/>
    <property type="match status" value="1"/>
</dbReference>
<dbReference type="EMBL" id="LDJR01000056">
    <property type="protein sequence ID" value="OAK68528.1"/>
    <property type="molecule type" value="Genomic_DNA"/>
</dbReference>
<feature type="domain" description="ABC transporter" evidence="4">
    <location>
        <begin position="9"/>
        <end position="238"/>
    </location>
</feature>
<dbReference type="SUPFAM" id="SSF52540">
    <property type="entry name" value="P-loop containing nucleoside triphosphate hydrolases"/>
    <property type="match status" value="1"/>
</dbReference>
<dbReference type="InterPro" id="IPR003593">
    <property type="entry name" value="AAA+_ATPase"/>
</dbReference>
<dbReference type="InterPro" id="IPR005670">
    <property type="entry name" value="PstB-like"/>
</dbReference>
<dbReference type="Gene3D" id="3.40.50.300">
    <property type="entry name" value="P-loop containing nucleotide triphosphate hydrolases"/>
    <property type="match status" value="1"/>
</dbReference>
<dbReference type="InterPro" id="IPR003439">
    <property type="entry name" value="ABC_transporter-like_ATP-bd"/>
</dbReference>
<evidence type="ECO:0000256" key="3">
    <source>
        <dbReference type="ARBA" id="ARBA00022840"/>
    </source>
</evidence>
<name>A0A177ZNS1_9BACI</name>
<keyword evidence="6" id="KW-1185">Reference proteome</keyword>
<dbReference type="RefSeq" id="WP_064468495.1">
    <property type="nucleotide sequence ID" value="NZ_JAGGKH010000021.1"/>
</dbReference>
<dbReference type="GO" id="GO:0016887">
    <property type="term" value="F:ATP hydrolysis activity"/>
    <property type="evidence" value="ECO:0007669"/>
    <property type="project" value="InterPro"/>
</dbReference>
<dbReference type="GO" id="GO:0005524">
    <property type="term" value="F:ATP binding"/>
    <property type="evidence" value="ECO:0007669"/>
    <property type="project" value="UniProtKB-KW"/>
</dbReference>
<evidence type="ECO:0000313" key="6">
    <source>
        <dbReference type="Proteomes" id="UP000077881"/>
    </source>
</evidence>
<dbReference type="PATRIC" id="fig|217031.6.peg.3397"/>
<organism evidence="5 6">
    <name type="scientific">Lederbergia galactosidilytica</name>
    <dbReference type="NCBI Taxonomy" id="217031"/>
    <lineage>
        <taxon>Bacteria</taxon>
        <taxon>Bacillati</taxon>
        <taxon>Bacillota</taxon>
        <taxon>Bacilli</taxon>
        <taxon>Bacillales</taxon>
        <taxon>Bacillaceae</taxon>
        <taxon>Lederbergia</taxon>
    </lineage>
</organism>
<comment type="caution">
    <text evidence="5">The sequence shown here is derived from an EMBL/GenBank/DDBJ whole genome shotgun (WGS) entry which is preliminary data.</text>
</comment>
<dbReference type="SMART" id="SM00382">
    <property type="entry name" value="AAA"/>
    <property type="match status" value="1"/>
</dbReference>